<dbReference type="InterPro" id="IPR013920">
    <property type="entry name" value="DUF1774_fun"/>
</dbReference>
<dbReference type="PANTHER" id="PTHR37992">
    <property type="entry name" value="EXPRESSED PROTEIN"/>
    <property type="match status" value="1"/>
</dbReference>
<keyword evidence="3" id="KW-1185">Reference proteome</keyword>
<protein>
    <submittedName>
        <fullName evidence="2">Uncharacterized protein</fullName>
    </submittedName>
</protein>
<dbReference type="RefSeq" id="XP_040722322.1">
    <property type="nucleotide sequence ID" value="XM_040871640.1"/>
</dbReference>
<dbReference type="PANTHER" id="PTHR37992:SF1">
    <property type="entry name" value="DUF1774-DOMAIN-CONTAINING PROTEIN"/>
    <property type="match status" value="1"/>
</dbReference>
<evidence type="ECO:0000313" key="3">
    <source>
        <dbReference type="Proteomes" id="UP000193685"/>
    </source>
</evidence>
<keyword evidence="1" id="KW-0812">Transmembrane</keyword>
<dbReference type="Pfam" id="PF08611">
    <property type="entry name" value="DUF1774"/>
    <property type="match status" value="1"/>
</dbReference>
<accession>A0A1Y2EV70</accession>
<sequence>MLAQRYLTELPPPKALALQRVCSTLALAAMILVYISFSFGQYTPTIWQISQAHHTSWTPNTPMTLDLFPAVLFLCQLLYLAQLLASKNEALLASATNGVSYHFVGFGLLEVAFIVLWVKQHFVWCVLVQSINLAHLIILYRRLGPTPYAATTTNAKNLYVQIPTVKLPIALCTYNIVHALSICLETKHVRRSPLHFMPLAVIGLLMLLAVFRNRDALLGLPLSYLLFSLGTEQYRHPHGDHVTWIMAFSYASLLLVLSIFIGVPRLRYASGLHTAETPEQRPLLS</sequence>
<dbReference type="OrthoDB" id="3342455at2759"/>
<evidence type="ECO:0000256" key="1">
    <source>
        <dbReference type="SAM" id="Phobius"/>
    </source>
</evidence>
<dbReference type="GeneID" id="63788239"/>
<feature type="transmembrane region" description="Helical" evidence="1">
    <location>
        <begin position="242"/>
        <end position="263"/>
    </location>
</feature>
<gene>
    <name evidence="2" type="ORF">BCR37DRAFT_395549</name>
</gene>
<dbReference type="AlphaFoldDB" id="A0A1Y2EV70"/>
<feature type="transmembrane region" description="Helical" evidence="1">
    <location>
        <begin position="21"/>
        <end position="40"/>
    </location>
</feature>
<dbReference type="STRING" id="56484.A0A1Y2EV70"/>
<dbReference type="Proteomes" id="UP000193685">
    <property type="component" value="Unassembled WGS sequence"/>
</dbReference>
<organism evidence="2 3">
    <name type="scientific">Protomyces lactucae-debilis</name>
    <dbReference type="NCBI Taxonomy" id="2754530"/>
    <lineage>
        <taxon>Eukaryota</taxon>
        <taxon>Fungi</taxon>
        <taxon>Dikarya</taxon>
        <taxon>Ascomycota</taxon>
        <taxon>Taphrinomycotina</taxon>
        <taxon>Taphrinomycetes</taxon>
        <taxon>Taphrinales</taxon>
        <taxon>Protomycetaceae</taxon>
        <taxon>Protomyces</taxon>
    </lineage>
</organism>
<feature type="transmembrane region" description="Helical" evidence="1">
    <location>
        <begin position="194"/>
        <end position="211"/>
    </location>
</feature>
<feature type="transmembrane region" description="Helical" evidence="1">
    <location>
        <begin position="98"/>
        <end position="115"/>
    </location>
</feature>
<keyword evidence="1" id="KW-0472">Membrane</keyword>
<dbReference type="EMBL" id="MCFI01000026">
    <property type="protein sequence ID" value="ORY75449.1"/>
    <property type="molecule type" value="Genomic_DNA"/>
</dbReference>
<reference evidence="2 3" key="1">
    <citation type="submission" date="2016-07" db="EMBL/GenBank/DDBJ databases">
        <title>Pervasive Adenine N6-methylation of Active Genes in Fungi.</title>
        <authorList>
            <consortium name="DOE Joint Genome Institute"/>
            <person name="Mondo S.J."/>
            <person name="Dannebaum R.O."/>
            <person name="Kuo R.C."/>
            <person name="Labutti K."/>
            <person name="Haridas S."/>
            <person name="Kuo A."/>
            <person name="Salamov A."/>
            <person name="Ahrendt S.R."/>
            <person name="Lipzen A."/>
            <person name="Sullivan W."/>
            <person name="Andreopoulos W.B."/>
            <person name="Clum A."/>
            <person name="Lindquist E."/>
            <person name="Daum C."/>
            <person name="Ramamoorthy G.K."/>
            <person name="Gryganskyi A."/>
            <person name="Culley D."/>
            <person name="Magnuson J.K."/>
            <person name="James T.Y."/>
            <person name="O'Malley M.A."/>
            <person name="Stajich J.E."/>
            <person name="Spatafora J.W."/>
            <person name="Visel A."/>
            <person name="Grigoriev I.V."/>
        </authorList>
    </citation>
    <scope>NUCLEOTIDE SEQUENCE [LARGE SCALE GENOMIC DNA]</scope>
    <source>
        <strain evidence="2 3">12-1054</strain>
    </source>
</reference>
<name>A0A1Y2EV70_PROLT</name>
<keyword evidence="1" id="KW-1133">Transmembrane helix</keyword>
<proteinExistence type="predicted"/>
<feature type="transmembrane region" description="Helical" evidence="1">
    <location>
        <begin position="67"/>
        <end position="86"/>
    </location>
</feature>
<feature type="transmembrane region" description="Helical" evidence="1">
    <location>
        <begin position="121"/>
        <end position="140"/>
    </location>
</feature>
<evidence type="ECO:0000313" key="2">
    <source>
        <dbReference type="EMBL" id="ORY75449.1"/>
    </source>
</evidence>
<comment type="caution">
    <text evidence="2">The sequence shown here is derived from an EMBL/GenBank/DDBJ whole genome shotgun (WGS) entry which is preliminary data.</text>
</comment>